<accession>A0A1V6QI33</accession>
<evidence type="ECO:0000256" key="3">
    <source>
        <dbReference type="ARBA" id="ARBA00023125"/>
    </source>
</evidence>
<dbReference type="PANTHER" id="PTHR46910:SF3">
    <property type="entry name" value="HALOTOLERANCE PROTEIN 9-RELATED"/>
    <property type="match status" value="1"/>
</dbReference>
<keyword evidence="2" id="KW-0479">Metal-binding</keyword>
<dbReference type="Proteomes" id="UP000191612">
    <property type="component" value="Unassembled WGS sequence"/>
</dbReference>
<dbReference type="InterPro" id="IPR050987">
    <property type="entry name" value="AtrR-like"/>
</dbReference>
<proteinExistence type="predicted"/>
<dbReference type="SMART" id="SM00906">
    <property type="entry name" value="Fungal_trans"/>
    <property type="match status" value="1"/>
</dbReference>
<dbReference type="Pfam" id="PF04082">
    <property type="entry name" value="Fungal_trans"/>
    <property type="match status" value="1"/>
</dbReference>
<evidence type="ECO:0000313" key="8">
    <source>
        <dbReference type="Proteomes" id="UP000191612"/>
    </source>
</evidence>
<gene>
    <name evidence="7" type="ORF">PENSOL_c069G05249</name>
</gene>
<evidence type="ECO:0000259" key="6">
    <source>
        <dbReference type="SMART" id="SM00906"/>
    </source>
</evidence>
<dbReference type="GO" id="GO:0003700">
    <property type="term" value="F:DNA-binding transcription factor activity"/>
    <property type="evidence" value="ECO:0007669"/>
    <property type="project" value="InterPro"/>
</dbReference>
<dbReference type="GO" id="GO:0003677">
    <property type="term" value="F:DNA binding"/>
    <property type="evidence" value="ECO:0007669"/>
    <property type="project" value="UniProtKB-KW"/>
</dbReference>
<feature type="region of interest" description="Disordered" evidence="5">
    <location>
        <begin position="527"/>
        <end position="581"/>
    </location>
</feature>
<dbReference type="PANTHER" id="PTHR46910">
    <property type="entry name" value="TRANSCRIPTION FACTOR PDR1"/>
    <property type="match status" value="1"/>
</dbReference>
<dbReference type="GO" id="GO:0008270">
    <property type="term" value="F:zinc ion binding"/>
    <property type="evidence" value="ECO:0007669"/>
    <property type="project" value="InterPro"/>
</dbReference>
<dbReference type="GO" id="GO:0005634">
    <property type="term" value="C:nucleus"/>
    <property type="evidence" value="ECO:0007669"/>
    <property type="project" value="UniProtKB-SubCell"/>
</dbReference>
<dbReference type="CDD" id="cd12148">
    <property type="entry name" value="fungal_TF_MHR"/>
    <property type="match status" value="1"/>
</dbReference>
<dbReference type="GO" id="GO:0006351">
    <property type="term" value="P:DNA-templated transcription"/>
    <property type="evidence" value="ECO:0007669"/>
    <property type="project" value="InterPro"/>
</dbReference>
<reference evidence="8" key="1">
    <citation type="journal article" date="2017" name="Nat. Microbiol.">
        <title>Global analysis of biosynthetic gene clusters reveals vast potential of secondary metabolite production in Penicillium species.</title>
        <authorList>
            <person name="Nielsen J.C."/>
            <person name="Grijseels S."/>
            <person name="Prigent S."/>
            <person name="Ji B."/>
            <person name="Dainat J."/>
            <person name="Nielsen K.F."/>
            <person name="Frisvad J.C."/>
            <person name="Workman M."/>
            <person name="Nielsen J."/>
        </authorList>
    </citation>
    <scope>NUCLEOTIDE SEQUENCE [LARGE SCALE GENOMIC DNA]</scope>
    <source>
        <strain evidence="8">IBT 29525</strain>
    </source>
</reference>
<evidence type="ECO:0000256" key="5">
    <source>
        <dbReference type="SAM" id="MobiDB-lite"/>
    </source>
</evidence>
<evidence type="ECO:0000256" key="2">
    <source>
        <dbReference type="ARBA" id="ARBA00022723"/>
    </source>
</evidence>
<keyword evidence="4" id="KW-0539">Nucleus</keyword>
<protein>
    <recommendedName>
        <fullName evidence="6">Xylanolytic transcriptional activator regulatory domain-containing protein</fullName>
    </recommendedName>
</protein>
<feature type="domain" description="Xylanolytic transcriptional activator regulatory" evidence="6">
    <location>
        <begin position="223"/>
        <end position="297"/>
    </location>
</feature>
<sequence>MEEEILLAKNPAIEHRNYHPPVPVEKTPNDQLGQRFWKLLKPWVRNSLYKCVGKDPNPISLRSQISEARALFNPGEDTGTEKGEGLYNCRETYFIELPAFPKIQQSLDIYFENVGRHYPAIQLQRTRSRIHRIIEDLGYSPSAHGIDVHYVAAPTVALLCIIVSIAEVTGINSSSSNSRATTFANHARSLIQMAEKVPSNLEALRCHTLITIYFLHMDFLDLALQSIAVTVRLAMSLKLHHRLPPPREGSEGSDSYDQNLWWTIYVLDRNLACLGGVPYLIRDEEIDAPRPARDGQFKRFSAVICISFWNEPDEQIGPMEKSFHQEASYLEALAHLGRIWACIWNNLATDRAEPDCQWQTTETLDAQLRILQQQLPAELVWESPSSLGRDLEMLQETAMQRQLVVLMRINTLRLFIRRNPASKCTCLDRKFPHDDGTAISGKIIEAIVDFSILHHEGLLPIGHAISTTLVQCILYLINVIGESPDTSGTESASASVVSAYQVLVDLSDRCVSARNAVETLDEALFRHGDGPARSTTATLPRGGSGSRSHLDGLEGTRPQGPRRTRRKSSTSASSEENTRGNNLFDCLQKSYESLDSLLPNTVPTL</sequence>
<dbReference type="STRING" id="60172.A0A1V6QI33"/>
<evidence type="ECO:0000313" key="7">
    <source>
        <dbReference type="EMBL" id="OQD88607.1"/>
    </source>
</evidence>
<evidence type="ECO:0000256" key="1">
    <source>
        <dbReference type="ARBA" id="ARBA00004123"/>
    </source>
</evidence>
<dbReference type="EMBL" id="MDYO01000069">
    <property type="protein sequence ID" value="OQD88607.1"/>
    <property type="molecule type" value="Genomic_DNA"/>
</dbReference>
<dbReference type="AlphaFoldDB" id="A0A1V6QI33"/>
<dbReference type="InterPro" id="IPR007219">
    <property type="entry name" value="XnlR_reg_dom"/>
</dbReference>
<name>A0A1V6QI33_9EURO</name>
<comment type="caution">
    <text evidence="7">The sequence shown here is derived from an EMBL/GenBank/DDBJ whole genome shotgun (WGS) entry which is preliminary data.</text>
</comment>
<keyword evidence="3" id="KW-0238">DNA-binding</keyword>
<keyword evidence="8" id="KW-1185">Reference proteome</keyword>
<evidence type="ECO:0000256" key="4">
    <source>
        <dbReference type="ARBA" id="ARBA00023242"/>
    </source>
</evidence>
<organism evidence="7 8">
    <name type="scientific">Penicillium solitum</name>
    <dbReference type="NCBI Taxonomy" id="60172"/>
    <lineage>
        <taxon>Eukaryota</taxon>
        <taxon>Fungi</taxon>
        <taxon>Dikarya</taxon>
        <taxon>Ascomycota</taxon>
        <taxon>Pezizomycotina</taxon>
        <taxon>Eurotiomycetes</taxon>
        <taxon>Eurotiomycetidae</taxon>
        <taxon>Eurotiales</taxon>
        <taxon>Aspergillaceae</taxon>
        <taxon>Penicillium</taxon>
    </lineage>
</organism>
<comment type="subcellular location">
    <subcellularLocation>
        <location evidence="1">Nucleus</location>
    </subcellularLocation>
</comment>